<accession>A0AAW0B908</accession>
<proteinExistence type="predicted"/>
<evidence type="ECO:0000313" key="3">
    <source>
        <dbReference type="Proteomes" id="UP001383192"/>
    </source>
</evidence>
<dbReference type="Pfam" id="PF18758">
    <property type="entry name" value="KDZ"/>
    <property type="match status" value="1"/>
</dbReference>
<comment type="caution">
    <text evidence="2">The sequence shown here is derived from an EMBL/GenBank/DDBJ whole genome shotgun (WGS) entry which is preliminary data.</text>
</comment>
<evidence type="ECO:0000256" key="1">
    <source>
        <dbReference type="SAM" id="MobiDB-lite"/>
    </source>
</evidence>
<reference evidence="2 3" key="1">
    <citation type="submission" date="2024-01" db="EMBL/GenBank/DDBJ databases">
        <title>A draft genome for a cacao thread blight-causing isolate of Paramarasmius palmivorus.</title>
        <authorList>
            <person name="Baruah I.K."/>
            <person name="Bukari Y."/>
            <person name="Amoako-Attah I."/>
            <person name="Meinhardt L.W."/>
            <person name="Bailey B.A."/>
            <person name="Cohen S.P."/>
        </authorList>
    </citation>
    <scope>NUCLEOTIDE SEQUENCE [LARGE SCALE GENOMIC DNA]</scope>
    <source>
        <strain evidence="2 3">GH-12</strain>
    </source>
</reference>
<organism evidence="2 3">
    <name type="scientific">Paramarasmius palmivorus</name>
    <dbReference type="NCBI Taxonomy" id="297713"/>
    <lineage>
        <taxon>Eukaryota</taxon>
        <taxon>Fungi</taxon>
        <taxon>Dikarya</taxon>
        <taxon>Basidiomycota</taxon>
        <taxon>Agaricomycotina</taxon>
        <taxon>Agaricomycetes</taxon>
        <taxon>Agaricomycetidae</taxon>
        <taxon>Agaricales</taxon>
        <taxon>Marasmiineae</taxon>
        <taxon>Marasmiaceae</taxon>
        <taxon>Paramarasmius</taxon>
    </lineage>
</organism>
<dbReference type="AlphaFoldDB" id="A0AAW0B908"/>
<feature type="region of interest" description="Disordered" evidence="1">
    <location>
        <begin position="251"/>
        <end position="277"/>
    </location>
</feature>
<name>A0AAW0B908_9AGAR</name>
<keyword evidence="3" id="KW-1185">Reference proteome</keyword>
<sequence length="591" mass="68417">MPMDYDFIVPTSEAKAAQASTKQDTEDSDVWEDIDILNMADDSLKECRYQDPRTRRNQIQTEQQHWIPQIPEMADAFLDYNYCKWELNEAEYDGVVETTEWVEVMDTFNAVRMGAKYYRGMLKSTSLVRQGMIPCSPLLHVRAVTISVLELYYHLSCRCPRLAIQPFVRGLCDLQGFPYRDTLSDQFSRAYDCYLAIQRELHQRVQKRLKHDTERWQMLNNCPCCQYPVENEPELEIGTLVCFDGNDSMKRVQRRSPDSNGKSYAGPSLERPDNRSGGGDYFVPWEKVQKWAPENWKATAKEMGTDIDSDNIKDSEGPCEGKWKNMNDQHIAKAWNVFDAQGWFVMLCRHSFMLKAADMMHSGEQRKYPLALLHELLDGLRAERELLNKKRAASGLPPLLPKGVGCGYDLACNLLKTVLKSPLRDSAFREEVIMLIGILHGHAHQRICQLSFLLTYLKGVGMENLEQCERYFSKSNALAVATRHSSIFHRLQTIVEYIYHHDNYETYANLSKILLGNYKAVLHTIATKPAILERARQIGLPNADTFYQWLTEEHQHLLSKKKEPEVELLKMEYFKKLVELQTCRERLENAL</sequence>
<dbReference type="InterPro" id="IPR040521">
    <property type="entry name" value="KDZ"/>
</dbReference>
<dbReference type="EMBL" id="JAYKXP010000157">
    <property type="protein sequence ID" value="KAK7021954.1"/>
    <property type="molecule type" value="Genomic_DNA"/>
</dbReference>
<gene>
    <name evidence="2" type="ORF">VNI00_017133</name>
</gene>
<dbReference type="PANTHER" id="PTHR33096">
    <property type="entry name" value="CXC2 DOMAIN-CONTAINING PROTEIN"/>
    <property type="match status" value="1"/>
</dbReference>
<dbReference type="Proteomes" id="UP001383192">
    <property type="component" value="Unassembled WGS sequence"/>
</dbReference>
<protein>
    <submittedName>
        <fullName evidence="2">Uncharacterized protein</fullName>
    </submittedName>
</protein>
<dbReference type="PANTHER" id="PTHR33096:SF1">
    <property type="entry name" value="CXC1-LIKE CYSTEINE CLUSTER ASSOCIATED WITH KDZ TRANSPOSASES DOMAIN-CONTAINING PROTEIN"/>
    <property type="match status" value="1"/>
</dbReference>
<evidence type="ECO:0000313" key="2">
    <source>
        <dbReference type="EMBL" id="KAK7021954.1"/>
    </source>
</evidence>